<dbReference type="Gene3D" id="3.40.50.2000">
    <property type="entry name" value="Glycogen Phosphorylase B"/>
    <property type="match status" value="2"/>
</dbReference>
<feature type="domain" description="Glycosyl transferase family 1" evidence="1">
    <location>
        <begin position="187"/>
        <end position="355"/>
    </location>
</feature>
<keyword evidence="3" id="KW-0808">Transferase</keyword>
<dbReference type="EMBL" id="JXMW01000006">
    <property type="protein sequence ID" value="OQD58967.1"/>
    <property type="molecule type" value="Genomic_DNA"/>
</dbReference>
<gene>
    <name evidence="3" type="ORF">MBBAR_6c00770</name>
</gene>
<comment type="caution">
    <text evidence="3">The sequence shown here is derived from an EMBL/GenBank/DDBJ whole genome shotgun (WGS) entry which is preliminary data.</text>
</comment>
<dbReference type="AlphaFoldDB" id="A0A1V6N2Y3"/>
<dbReference type="PANTHER" id="PTHR45947:SF3">
    <property type="entry name" value="SULFOQUINOVOSYL TRANSFERASE SQD2"/>
    <property type="match status" value="1"/>
</dbReference>
<dbReference type="CDD" id="cd03801">
    <property type="entry name" value="GT4_PimA-like"/>
    <property type="match status" value="1"/>
</dbReference>
<keyword evidence="4" id="KW-1185">Reference proteome</keyword>
<organism evidence="3 4">
    <name type="scientific">Methanobrevibacter arboriphilus JCM 13429 = DSM 1125</name>
    <dbReference type="NCBI Taxonomy" id="1300164"/>
    <lineage>
        <taxon>Archaea</taxon>
        <taxon>Methanobacteriati</taxon>
        <taxon>Methanobacteriota</taxon>
        <taxon>Methanomada group</taxon>
        <taxon>Methanobacteria</taxon>
        <taxon>Methanobacteriales</taxon>
        <taxon>Methanobacteriaceae</taxon>
        <taxon>Methanobrevibacter</taxon>
    </lineage>
</organism>
<dbReference type="PANTHER" id="PTHR45947">
    <property type="entry name" value="SULFOQUINOVOSYL TRANSFERASE SQD2"/>
    <property type="match status" value="1"/>
</dbReference>
<feature type="domain" description="Glycosyltransferase subfamily 4-like N-terminal" evidence="2">
    <location>
        <begin position="20"/>
        <end position="185"/>
    </location>
</feature>
<dbReference type="GO" id="GO:0016757">
    <property type="term" value="F:glycosyltransferase activity"/>
    <property type="evidence" value="ECO:0007669"/>
    <property type="project" value="InterPro"/>
</dbReference>
<dbReference type="InterPro" id="IPR028098">
    <property type="entry name" value="Glyco_trans_4-like_N"/>
</dbReference>
<dbReference type="InterPro" id="IPR001296">
    <property type="entry name" value="Glyco_trans_1"/>
</dbReference>
<dbReference type="SUPFAM" id="SSF53756">
    <property type="entry name" value="UDP-Glycosyltransferase/glycogen phosphorylase"/>
    <property type="match status" value="1"/>
</dbReference>
<evidence type="ECO:0000313" key="4">
    <source>
        <dbReference type="Proteomes" id="UP000191661"/>
    </source>
</evidence>
<evidence type="ECO:0000313" key="3">
    <source>
        <dbReference type="EMBL" id="OQD58967.1"/>
    </source>
</evidence>
<dbReference type="OrthoDB" id="132546at2157"/>
<dbReference type="Proteomes" id="UP000191661">
    <property type="component" value="Unassembled WGS sequence"/>
</dbReference>
<dbReference type="Pfam" id="PF13439">
    <property type="entry name" value="Glyco_transf_4"/>
    <property type="match status" value="1"/>
</dbReference>
<evidence type="ECO:0000259" key="1">
    <source>
        <dbReference type="Pfam" id="PF00534"/>
    </source>
</evidence>
<name>A0A1V6N2Y3_METAZ</name>
<dbReference type="RefSeq" id="WP_080460026.1">
    <property type="nucleotide sequence ID" value="NZ_JXMW01000006.1"/>
</dbReference>
<accession>A0A1V6N2Y3</accession>
<reference evidence="3 4" key="1">
    <citation type="submission" date="2014-12" db="EMBL/GenBank/DDBJ databases">
        <title>Genome sequence of Methanobrevibacter arboriphilicus DH1, DSM1125.</title>
        <authorList>
            <person name="Poehlein A."/>
            <person name="Thauer R.K."/>
            <person name="Seedorf H."/>
            <person name="Daniel R."/>
        </authorList>
    </citation>
    <scope>NUCLEOTIDE SEQUENCE [LARGE SCALE GENOMIC DNA]</scope>
    <source>
        <strain evidence="3 4">DH1</strain>
    </source>
</reference>
<sequence length="379" mass="43622">MKICFITEYFPKSENLEIKGGVEAVAFNEAYYLSKDNDITVLTSYEEGMEKEKNIGNIKVIACGKKRSYTQKGSFKNRLLFMKAAYDVAKKLDFDIVVGYNFITYIIAWRIAKKLDIPCVARYHDVWIGEWVKNIGITGLFGEILERYFLSRDIDLLIAVSNFTANNLKKHFPEDKIVVVPNIVEFKKIESEKFENRTISCVSRLVEYKRVEDLILAMDILINQNGSKYKDLKVKIVGTGPEEEKLIDLVKEKNLYNNITFCGFVEKHEDVLKIINSSHIFCLPSKVEGFGIVIVESLGCEVPFVASNISPIVETSGKKGGLFFQTENYEDLALKIQTILENPEIYKKLKNECKQQYELYKGIYIAEKLEKCYKFLINR</sequence>
<evidence type="ECO:0000259" key="2">
    <source>
        <dbReference type="Pfam" id="PF13439"/>
    </source>
</evidence>
<dbReference type="InterPro" id="IPR050194">
    <property type="entry name" value="Glycosyltransferase_grp1"/>
</dbReference>
<protein>
    <submittedName>
        <fullName evidence="3">Glycosyltransferase, family 4</fullName>
    </submittedName>
</protein>
<proteinExistence type="predicted"/>
<dbReference type="Pfam" id="PF00534">
    <property type="entry name" value="Glycos_transf_1"/>
    <property type="match status" value="1"/>
</dbReference>